<dbReference type="PANTHER" id="PTHR44943:SF8">
    <property type="entry name" value="TPR REPEAT-CONTAINING PROTEIN MJ0263"/>
    <property type="match status" value="1"/>
</dbReference>
<dbReference type="InterPro" id="IPR011990">
    <property type="entry name" value="TPR-like_helical_dom_sf"/>
</dbReference>
<evidence type="ECO:0000256" key="2">
    <source>
        <dbReference type="ARBA" id="ARBA00022803"/>
    </source>
</evidence>
<dbReference type="RefSeq" id="WP_131822096.1">
    <property type="nucleotide sequence ID" value="NZ_FNAV01000053.1"/>
</dbReference>
<dbReference type="Gene3D" id="1.25.40.10">
    <property type="entry name" value="Tetratricopeptide repeat domain"/>
    <property type="match status" value="2"/>
</dbReference>
<keyword evidence="4" id="KW-1185">Reference proteome</keyword>
<dbReference type="AlphaFoldDB" id="A0A1G7N6H9"/>
<dbReference type="STRING" id="282683.SAMN04488105_1536"/>
<keyword evidence="2" id="KW-0802">TPR repeat</keyword>
<keyword evidence="1" id="KW-0677">Repeat</keyword>
<gene>
    <name evidence="3" type="ORF">SAMN04488105_1536</name>
</gene>
<dbReference type="SUPFAM" id="SSF48452">
    <property type="entry name" value="TPR-like"/>
    <property type="match status" value="1"/>
</dbReference>
<organism evidence="3 4">
    <name type="scientific">Salipiger thiooxidans</name>
    <dbReference type="NCBI Taxonomy" id="282683"/>
    <lineage>
        <taxon>Bacteria</taxon>
        <taxon>Pseudomonadati</taxon>
        <taxon>Pseudomonadota</taxon>
        <taxon>Alphaproteobacteria</taxon>
        <taxon>Rhodobacterales</taxon>
        <taxon>Roseobacteraceae</taxon>
        <taxon>Salipiger</taxon>
    </lineage>
</organism>
<dbReference type="Proteomes" id="UP000198994">
    <property type="component" value="Unassembled WGS sequence"/>
</dbReference>
<sequence length="643" mass="72893">MITEYAQIAPVKYTGQIDPLAPPFRDPFRHPVQHGPHFQQKFDYETVFFDIFDDGEGGLIAISPQMGREVKRHGLSFLDAQGRALPFRHLRRWNLDMFRIETPDVTAPVTVRTDLFEQTVTPSASRLELFEGRRVLLFVNKNNHLQWIRDFVTFYVTVHGADAVCLYDNGSTEYTLDELHRALGGIAGLELLTITHWPFKWGVTDGNSDSSFCQRAFLEHARWRCLNRARSVLQCDVDELIFSDGSGGIFEKVEASTTGYVSVRGRWMAHTRAEHFEVLGPPRHHHFTRTDISGTGWCGKKWACVPGKVAERYQWMVHDVFGGMKPDPDTSGLVLRHYMGLNTGWKQANRATAAIDEQDYGEEERVVTTMRRLFDRSEPVCVEENLVEAAHLTFAAGRIRESLRAELLAELETRALTHPWLAMLTARHFEKKKEDDKAEPIYRRVLEGDPTVHEAAYFLSYIRERAGDRAEAETFIAQAVEAEPTNLRYLQRYITFLRGDKRFAEIVAAVDRALDWFPDDPAFLIEKARGMSRLNLSAEALEMLEAAGLPDAGVLNVHDRLFVAELCIQCRRWQEALENVQAVLVQTPERPWAHHVLSLALEGLGQAEAAKTAAAHAFELNPGSKVFRARLGKFGLPVPAEGT</sequence>
<protein>
    <submittedName>
        <fullName evidence="3">Uncharacterized protein</fullName>
    </submittedName>
</protein>
<dbReference type="InterPro" id="IPR051685">
    <property type="entry name" value="Ycf3/AcsC/BcsC/TPR_MFPF"/>
</dbReference>
<evidence type="ECO:0000256" key="1">
    <source>
        <dbReference type="ARBA" id="ARBA00022737"/>
    </source>
</evidence>
<evidence type="ECO:0000313" key="4">
    <source>
        <dbReference type="Proteomes" id="UP000198994"/>
    </source>
</evidence>
<evidence type="ECO:0000313" key="3">
    <source>
        <dbReference type="EMBL" id="SDF69665.1"/>
    </source>
</evidence>
<dbReference type="EMBL" id="FNAV01000053">
    <property type="protein sequence ID" value="SDF69665.1"/>
    <property type="molecule type" value="Genomic_DNA"/>
</dbReference>
<reference evidence="4" key="1">
    <citation type="submission" date="2016-10" db="EMBL/GenBank/DDBJ databases">
        <authorList>
            <person name="Varghese N."/>
            <person name="Submissions S."/>
        </authorList>
    </citation>
    <scope>NUCLEOTIDE SEQUENCE [LARGE SCALE GENOMIC DNA]</scope>
    <source>
        <strain evidence="4">DSM 10146</strain>
    </source>
</reference>
<dbReference type="PANTHER" id="PTHR44943">
    <property type="entry name" value="CELLULOSE SYNTHASE OPERON PROTEIN C"/>
    <property type="match status" value="1"/>
</dbReference>
<dbReference type="OrthoDB" id="4405067at2"/>
<proteinExistence type="predicted"/>
<name>A0A1G7N6H9_9RHOB</name>
<accession>A0A1G7N6H9</accession>